<reference evidence="4" key="1">
    <citation type="submission" date="2020-05" db="EMBL/GenBank/DDBJ databases">
        <authorList>
            <person name="Chiriac C."/>
            <person name="Salcher M."/>
            <person name="Ghai R."/>
            <person name="Kavagutti S V."/>
        </authorList>
    </citation>
    <scope>NUCLEOTIDE SEQUENCE</scope>
</reference>
<dbReference type="PANTHER" id="PTHR43618:SF8">
    <property type="entry name" value="7ALPHA-HYDROXYSTEROID DEHYDROGENASE"/>
    <property type="match status" value="1"/>
</dbReference>
<dbReference type="NCBIfam" id="NF005559">
    <property type="entry name" value="PRK07231.1"/>
    <property type="match status" value="1"/>
</dbReference>
<organism evidence="4">
    <name type="scientific">freshwater metagenome</name>
    <dbReference type="NCBI Taxonomy" id="449393"/>
    <lineage>
        <taxon>unclassified sequences</taxon>
        <taxon>metagenomes</taxon>
        <taxon>ecological metagenomes</taxon>
    </lineage>
</organism>
<dbReference type="InterPro" id="IPR020904">
    <property type="entry name" value="Sc_DH/Rdtase_CS"/>
</dbReference>
<gene>
    <name evidence="4" type="ORF">UFOPK3674_00509</name>
</gene>
<dbReference type="PANTHER" id="PTHR43618">
    <property type="entry name" value="7-ALPHA-HYDROXYSTEROID DEHYDROGENASE"/>
    <property type="match status" value="1"/>
</dbReference>
<dbReference type="Pfam" id="PF13561">
    <property type="entry name" value="adh_short_C2"/>
    <property type="match status" value="1"/>
</dbReference>
<dbReference type="InterPro" id="IPR002347">
    <property type="entry name" value="SDR_fam"/>
</dbReference>
<protein>
    <submittedName>
        <fullName evidence="4">Unannotated protein</fullName>
    </submittedName>
</protein>
<dbReference type="SUPFAM" id="SSF51735">
    <property type="entry name" value="NAD(P)-binding Rossmann-fold domains"/>
    <property type="match status" value="1"/>
</dbReference>
<dbReference type="EMBL" id="CAFBMX010000002">
    <property type="protein sequence ID" value="CAB4920331.1"/>
    <property type="molecule type" value="Genomic_DNA"/>
</dbReference>
<sequence>MTSISELFSLSGKRAIVTGGGVGLGLQFATGLAEAGADVVLCGRNEERCIEAANAIAQAHGVRAIGVRCDVRDPDSVNAVVATAVEQLGGVDILVNNAGASWGAPTEEFPLDGWNKVMTVNVTGSWLFAQAVGRHLVEAGRPGRIINLSSVLALQGVKAGSVDAIAYNTSKGAVISMTRDLAVKWAPKGITVNAIAPGWFPSDMSNVSLEKNNESFLGRIPMGRFGSDDDLKGLAVFLASDAAAYVTGQTILVDGGLGVS</sequence>
<dbReference type="GO" id="GO:0016491">
    <property type="term" value="F:oxidoreductase activity"/>
    <property type="evidence" value="ECO:0007669"/>
    <property type="project" value="UniProtKB-KW"/>
</dbReference>
<dbReference type="NCBIfam" id="NF006070">
    <property type="entry name" value="PRK08213.1"/>
    <property type="match status" value="1"/>
</dbReference>
<dbReference type="PROSITE" id="PS00061">
    <property type="entry name" value="ADH_SHORT"/>
    <property type="match status" value="1"/>
</dbReference>
<dbReference type="AlphaFoldDB" id="A0A6J7HH73"/>
<evidence type="ECO:0000256" key="1">
    <source>
        <dbReference type="ARBA" id="ARBA00006484"/>
    </source>
</evidence>
<dbReference type="InterPro" id="IPR036291">
    <property type="entry name" value="NAD(P)-bd_dom_sf"/>
</dbReference>
<comment type="similarity">
    <text evidence="1">Belongs to the short-chain dehydrogenases/reductases (SDR) family.</text>
</comment>
<dbReference type="PRINTS" id="PR00080">
    <property type="entry name" value="SDRFAMILY"/>
</dbReference>
<proteinExistence type="inferred from homology"/>
<evidence type="ECO:0000256" key="2">
    <source>
        <dbReference type="ARBA" id="ARBA00022857"/>
    </source>
</evidence>
<evidence type="ECO:0000313" key="4">
    <source>
        <dbReference type="EMBL" id="CAB4920331.1"/>
    </source>
</evidence>
<keyword evidence="3" id="KW-0560">Oxidoreductase</keyword>
<accession>A0A6J7HH73</accession>
<dbReference type="Gene3D" id="3.40.50.720">
    <property type="entry name" value="NAD(P)-binding Rossmann-like Domain"/>
    <property type="match status" value="1"/>
</dbReference>
<name>A0A6J7HH73_9ZZZZ</name>
<dbReference type="PRINTS" id="PR00081">
    <property type="entry name" value="GDHRDH"/>
</dbReference>
<dbReference type="FunFam" id="3.40.50.720:FF:000084">
    <property type="entry name" value="Short-chain dehydrogenase reductase"/>
    <property type="match status" value="1"/>
</dbReference>
<keyword evidence="2" id="KW-0521">NADP</keyword>
<evidence type="ECO:0000256" key="3">
    <source>
        <dbReference type="ARBA" id="ARBA00023002"/>
    </source>
</evidence>
<dbReference type="InterPro" id="IPR052178">
    <property type="entry name" value="Sec_Metab_Biosynth_SDR"/>
</dbReference>